<reference evidence="2 3" key="1">
    <citation type="submission" date="2012-09" db="EMBL/GenBank/DDBJ databases">
        <title>Genome Sequence of alkane-degrading Bacterium Alcanivorax venustensis ISO4.</title>
        <authorList>
            <person name="Lai Q."/>
            <person name="Shao Z."/>
        </authorList>
    </citation>
    <scope>NUCLEOTIDE SEQUENCE [LARGE SCALE GENOMIC DNA]</scope>
    <source>
        <strain evidence="2 3">ISO4</strain>
    </source>
</reference>
<dbReference type="Proteomes" id="UP000644441">
    <property type="component" value="Unassembled WGS sequence"/>
</dbReference>
<dbReference type="GeneID" id="99765142"/>
<evidence type="ECO:0000256" key="1">
    <source>
        <dbReference type="SAM" id="Phobius"/>
    </source>
</evidence>
<evidence type="ECO:0000313" key="3">
    <source>
        <dbReference type="Proteomes" id="UP000644441"/>
    </source>
</evidence>
<dbReference type="PIRSF" id="PIRSF033239">
    <property type="entry name" value="ExoD"/>
    <property type="match status" value="1"/>
</dbReference>
<dbReference type="PANTHER" id="PTHR41795:SF1">
    <property type="entry name" value="EXOPOLYSACCHARIDE SYNTHESIS PROTEIN"/>
    <property type="match status" value="1"/>
</dbReference>
<dbReference type="Pfam" id="PF06055">
    <property type="entry name" value="ExoD"/>
    <property type="match status" value="1"/>
</dbReference>
<feature type="transmembrane region" description="Helical" evidence="1">
    <location>
        <begin position="149"/>
        <end position="167"/>
    </location>
</feature>
<dbReference type="RefSeq" id="WP_323745398.1">
    <property type="nucleotide sequence ID" value="NZ_ARXR01000051.1"/>
</dbReference>
<feature type="transmembrane region" description="Helical" evidence="1">
    <location>
        <begin position="121"/>
        <end position="143"/>
    </location>
</feature>
<feature type="transmembrane region" description="Helical" evidence="1">
    <location>
        <begin position="57"/>
        <end position="78"/>
    </location>
</feature>
<protein>
    <submittedName>
        <fullName evidence="2">Exopolysaccharide synthesis protein ExoD</fullName>
    </submittedName>
</protein>
<proteinExistence type="predicted"/>
<feature type="transmembrane region" description="Helical" evidence="1">
    <location>
        <begin position="174"/>
        <end position="194"/>
    </location>
</feature>
<keyword evidence="1" id="KW-1133">Transmembrane helix</keyword>
<dbReference type="InterPro" id="IPR010331">
    <property type="entry name" value="ExoD"/>
</dbReference>
<organism evidence="2 3">
    <name type="scientific">Alloalcanivorax venustensis ISO4</name>
    <dbReference type="NCBI Taxonomy" id="1177184"/>
    <lineage>
        <taxon>Bacteria</taxon>
        <taxon>Pseudomonadati</taxon>
        <taxon>Pseudomonadota</taxon>
        <taxon>Gammaproteobacteria</taxon>
        <taxon>Oceanospirillales</taxon>
        <taxon>Alcanivoracaceae</taxon>
        <taxon>Alloalcanivorax</taxon>
    </lineage>
</organism>
<keyword evidence="3" id="KW-1185">Reference proteome</keyword>
<comment type="caution">
    <text evidence="2">The sequence shown here is derived from an EMBL/GenBank/DDBJ whole genome shotgun (WGS) entry which is preliminary data.</text>
</comment>
<accession>A0ABS0AK70</accession>
<dbReference type="PANTHER" id="PTHR41795">
    <property type="entry name" value="EXOPOLYSACCHARIDE SYNTHESIS PROTEIN"/>
    <property type="match status" value="1"/>
</dbReference>
<sequence>MPANEPALGLTDILVKLADEPDGSELSLVSVVETMQGRGFGPLLLAPTLMVLLPTGAIPGVPTLSALLIMLVAGQLVFGKRAPWVPGRLRQMSFERARFRAAVEKVRPWTERIDRLLKPRLRALTVWPFNRLGAALCLVLAAAMIPLELVPFAAAVPALIIAFYALALAAHDGALALFSLAGVVAAGAAAVYFWPLF</sequence>
<evidence type="ECO:0000313" key="2">
    <source>
        <dbReference type="EMBL" id="MBF5054544.1"/>
    </source>
</evidence>
<keyword evidence="1" id="KW-0812">Transmembrane</keyword>
<dbReference type="EMBL" id="ARXR01000051">
    <property type="protein sequence ID" value="MBF5054544.1"/>
    <property type="molecule type" value="Genomic_DNA"/>
</dbReference>
<keyword evidence="1" id="KW-0472">Membrane</keyword>
<gene>
    <name evidence="2" type="ORF">ISO4_03146</name>
</gene>
<name>A0ABS0AK70_9GAMM</name>